<comment type="caution">
    <text evidence="1">The sequence shown here is derived from an EMBL/GenBank/DDBJ whole genome shotgun (WGS) entry which is preliminary data.</text>
</comment>
<sequence length="1018" mass="112531">MTSWKIAPDPGDDSHVKHTSFLRSRKFFAVDDSGSTKGAKLRQERGFVNAFRDIHANAEDAISLWGKSCDAPSMDFDSVQWLSKHRGTTPSAIFRSPSSLDAVKHSDVWFLLTDGEISANEVTRLAMLAQSEEVLNIPLVFLIVGSRQKTPSLTNISVGISFFASCQDTLILFKETATSRIFVIAGKGCFSPLGGSAMHDDLENWDNLQVFADNFAFLARCKELDIHIASAETRLQSGKGVSLGPRWEALQEGPVRVDLDLLPNSGLLSDDDVFGLLAEETFDTLALAYKTRSRIAELRGFLQKQKIEQISPKLKDVNGAAGLLVELGKASATGNRRKELQEKLRVAHTKNREHYRKTLAELAGSKEAQDLKRRNQLVDAALRSLASVEAAGFSADILSRKSNRARRAEVVNTTMSLEIEKLELDGPSFKGFCLVCCGENEVMSICFKALKSDSLEDNTTDFALNFPLAAGALEKNVNLVSSQNICFQCASLAPQGKSIYNEKLTAVVPTVEYDGSNKKYINDQLYLALTARLATGAAGISQLVMAILLELHRTKTWAGANGEEEQMSSDEQQETVQRCKTFQWMLDQLVQNTWTREDFKETGAWVKFPQALTWAEEDFEKNGLASFVVTYPVAGFSNVLALGISTGDFSPMQVARMKSAKAIHSIASKYLAELQVALQAKNTDSQWKQKYLEVIYQDFNGLLVPRDQGAKSLVTETGIFRERLAACIGTANLPDDATTMPKVQLTLFWLLFTQHGHCTAQTFFTRLRDTEPLSHAVLDPRLTVPATETASILLSIFATQDAQLIDPTAAARHMGLIPFATPYGASVLHCGAEGCNEVFCTVTNPSAITEKTIHAIRNARSKHLIQVFGIKSRFENSQTGLPERVPDTIACPPTSIHTNLHIIIAREWTACTLVQRRAILDAENDGRSRAAQDAFVASVRRRMCSEGRGNIFTEDMDRDTRMLLPSFFLVLRVAMRKDGRMEDEGIEGYEIEWKGNTVGGKVRWELEARNLKSAVPSI</sequence>
<dbReference type="AlphaFoldDB" id="A0A8K0VZI7"/>
<reference evidence="1" key="1">
    <citation type="journal article" date="2021" name="Nat. Commun.">
        <title>Genetic determinants of endophytism in the Arabidopsis root mycobiome.</title>
        <authorList>
            <person name="Mesny F."/>
            <person name="Miyauchi S."/>
            <person name="Thiergart T."/>
            <person name="Pickel B."/>
            <person name="Atanasova L."/>
            <person name="Karlsson M."/>
            <person name="Huettel B."/>
            <person name="Barry K.W."/>
            <person name="Haridas S."/>
            <person name="Chen C."/>
            <person name="Bauer D."/>
            <person name="Andreopoulos W."/>
            <person name="Pangilinan J."/>
            <person name="LaButti K."/>
            <person name="Riley R."/>
            <person name="Lipzen A."/>
            <person name="Clum A."/>
            <person name="Drula E."/>
            <person name="Henrissat B."/>
            <person name="Kohler A."/>
            <person name="Grigoriev I.V."/>
            <person name="Martin F.M."/>
            <person name="Hacquard S."/>
        </authorList>
    </citation>
    <scope>NUCLEOTIDE SEQUENCE</scope>
    <source>
        <strain evidence="1">MPI-SDFR-AT-0120</strain>
    </source>
</reference>
<accession>A0A8K0VZI7</accession>
<dbReference type="Proteomes" id="UP000813461">
    <property type="component" value="Unassembled WGS sequence"/>
</dbReference>
<proteinExistence type="predicted"/>
<evidence type="ECO:0000313" key="1">
    <source>
        <dbReference type="EMBL" id="KAH7089121.1"/>
    </source>
</evidence>
<protein>
    <submittedName>
        <fullName evidence="1">Uncharacterized protein</fullName>
    </submittedName>
</protein>
<organism evidence="1 2">
    <name type="scientific">Paraphoma chrysanthemicola</name>
    <dbReference type="NCBI Taxonomy" id="798071"/>
    <lineage>
        <taxon>Eukaryota</taxon>
        <taxon>Fungi</taxon>
        <taxon>Dikarya</taxon>
        <taxon>Ascomycota</taxon>
        <taxon>Pezizomycotina</taxon>
        <taxon>Dothideomycetes</taxon>
        <taxon>Pleosporomycetidae</taxon>
        <taxon>Pleosporales</taxon>
        <taxon>Pleosporineae</taxon>
        <taxon>Phaeosphaeriaceae</taxon>
        <taxon>Paraphoma</taxon>
    </lineage>
</organism>
<dbReference type="EMBL" id="JAGMVJ010000007">
    <property type="protein sequence ID" value="KAH7089121.1"/>
    <property type="molecule type" value="Genomic_DNA"/>
</dbReference>
<keyword evidence="2" id="KW-1185">Reference proteome</keyword>
<name>A0A8K0VZI7_9PLEO</name>
<dbReference type="OrthoDB" id="3554680at2759"/>
<evidence type="ECO:0000313" key="2">
    <source>
        <dbReference type="Proteomes" id="UP000813461"/>
    </source>
</evidence>
<gene>
    <name evidence="1" type="ORF">FB567DRAFT_468067</name>
</gene>